<dbReference type="EMBL" id="CP046566">
    <property type="protein sequence ID" value="QGW29765.1"/>
    <property type="molecule type" value="Genomic_DNA"/>
</dbReference>
<gene>
    <name evidence="4" type="ORF">GLV81_18050</name>
</gene>
<feature type="domain" description="AsmA" evidence="3">
    <location>
        <begin position="7"/>
        <end position="205"/>
    </location>
</feature>
<evidence type="ECO:0000313" key="4">
    <source>
        <dbReference type="EMBL" id="QGW29765.1"/>
    </source>
</evidence>
<dbReference type="AlphaFoldDB" id="A0A6I6GMM0"/>
<evidence type="ECO:0000313" key="5">
    <source>
        <dbReference type="Proteomes" id="UP000426027"/>
    </source>
</evidence>
<dbReference type="KEGG" id="fls:GLV81_18050"/>
<feature type="compositionally biased region" description="Acidic residues" evidence="1">
    <location>
        <begin position="897"/>
        <end position="909"/>
    </location>
</feature>
<organism evidence="4 5">
    <name type="scientific">Phnomibacter ginsenosidimutans</name>
    <dbReference type="NCBI Taxonomy" id="2676868"/>
    <lineage>
        <taxon>Bacteria</taxon>
        <taxon>Pseudomonadati</taxon>
        <taxon>Bacteroidota</taxon>
        <taxon>Chitinophagia</taxon>
        <taxon>Chitinophagales</taxon>
        <taxon>Chitinophagaceae</taxon>
        <taxon>Phnomibacter</taxon>
    </lineage>
</organism>
<evidence type="ECO:0000259" key="3">
    <source>
        <dbReference type="Pfam" id="PF05170"/>
    </source>
</evidence>
<keyword evidence="2" id="KW-0812">Transmembrane</keyword>
<sequence length="909" mass="101041">MKKFLIKGLKITGISIGSLLLLMFVLPMLFPEKVATQIKSWANQSIEGELNFSKVRLSFFRHFPNLTLSLYDYSLTGSAPFAKDTLAAGKELAMGINLFSLFKESIEVNKFYVDASRFNILVDKDGNANYNIYKSDTTATSNSSDTASAHLNIEGIVISNSQLYYNDQSLPMLLRMDGLNYEGNGDFAHSQFELESELQADSVDFIYDGTAYIQRKQLRAALITGINTSSLSFRFAKNDILINKLPVDFSGSMTIVDDGYDIDMHVVSGTTDFGNIFSALPPEYNEWFASTTFKGRSQIKLDLEGKYRAAQNLAPNLHMHMWVNDGLIQHKAAPAPLEHFYTGIDFSIPSLNVDSMELRIDSLKFLLQGSPTFFTLSSKGIHKPMVKGRLNSQLDLSLLDQALGLSNMELKGLLNMQANINGRFDGDKQLFPPTNASITLRNGFVQTSYYPQPVSNLDVDVAINGQSGTYNDLQIQLKPVSFQFEQQPFSLTADLRNLNNVAYNIAAKGTLNLGNLYQVFAIPDYGFKGMLKADLALQGTQTDLMEGRYQALNNKGTLEAINWQLRSRDYPYPFEVPTASLRFDREKAWLSNTQIQYRGNSMMLSGYASNFIGYYLQGSPLTGKLSVRSKKLVIDDFMELMPADSSAAADSTTASTGVVMLPRNLRLQFDAAVDEIVYGQSTIRHFGGQLQLQQGKLDMRQTRFSIAGAKVNMEGSYAPQHSKSALFTAKLKADSFDVKKAYDEIPLFREMASAAQGVQGLISLDYALDGRLNETMYPVMPSLKGSGYLKLENVKVKGQKILGAISRKTGKDSLSQGNIKAVVIKSSITNNIMTIERTKMKVFGFRPRFEGQVSLDGRMNLKFRLGLPPFGIIGIPMTITGTSDKPVVKLRRGKEADELEEETDEEDLE</sequence>
<dbReference type="GO" id="GO:0005886">
    <property type="term" value="C:plasma membrane"/>
    <property type="evidence" value="ECO:0007669"/>
    <property type="project" value="TreeGrafter"/>
</dbReference>
<evidence type="ECO:0000256" key="2">
    <source>
        <dbReference type="SAM" id="Phobius"/>
    </source>
</evidence>
<keyword evidence="5" id="KW-1185">Reference proteome</keyword>
<dbReference type="PANTHER" id="PTHR30441:SF8">
    <property type="entry name" value="DUF748 DOMAIN-CONTAINING PROTEIN"/>
    <property type="match status" value="1"/>
</dbReference>
<dbReference type="RefSeq" id="WP_157480274.1">
    <property type="nucleotide sequence ID" value="NZ_CP046566.1"/>
</dbReference>
<dbReference type="Proteomes" id="UP000426027">
    <property type="component" value="Chromosome"/>
</dbReference>
<dbReference type="InterPro" id="IPR007844">
    <property type="entry name" value="AsmA"/>
</dbReference>
<dbReference type="Pfam" id="PF05170">
    <property type="entry name" value="AsmA"/>
    <property type="match status" value="1"/>
</dbReference>
<proteinExistence type="predicted"/>
<protein>
    <submittedName>
        <fullName evidence="4">AsmA family protein</fullName>
    </submittedName>
</protein>
<feature type="transmembrane region" description="Helical" evidence="2">
    <location>
        <begin position="12"/>
        <end position="30"/>
    </location>
</feature>
<keyword evidence="2" id="KW-1133">Transmembrane helix</keyword>
<reference evidence="4 5" key="1">
    <citation type="submission" date="2019-11" db="EMBL/GenBank/DDBJ databases">
        <authorList>
            <person name="Im W.T."/>
        </authorList>
    </citation>
    <scope>NUCLEOTIDE SEQUENCE [LARGE SCALE GENOMIC DNA]</scope>
    <source>
        <strain evidence="4 5">SB-02</strain>
    </source>
</reference>
<dbReference type="GO" id="GO:0090313">
    <property type="term" value="P:regulation of protein targeting to membrane"/>
    <property type="evidence" value="ECO:0007669"/>
    <property type="project" value="TreeGrafter"/>
</dbReference>
<dbReference type="InterPro" id="IPR052894">
    <property type="entry name" value="AsmA-related"/>
</dbReference>
<name>A0A6I6GMM0_9BACT</name>
<accession>A0A6I6GMM0</accession>
<keyword evidence="2" id="KW-0472">Membrane</keyword>
<evidence type="ECO:0000256" key="1">
    <source>
        <dbReference type="SAM" id="MobiDB-lite"/>
    </source>
</evidence>
<dbReference type="PANTHER" id="PTHR30441">
    <property type="entry name" value="DUF748 DOMAIN-CONTAINING PROTEIN"/>
    <property type="match status" value="1"/>
</dbReference>
<feature type="region of interest" description="Disordered" evidence="1">
    <location>
        <begin position="890"/>
        <end position="909"/>
    </location>
</feature>